<protein>
    <submittedName>
        <fullName evidence="3">Putative tick transposon</fullName>
    </submittedName>
</protein>
<dbReference type="GO" id="GO:0031012">
    <property type="term" value="C:extracellular matrix"/>
    <property type="evidence" value="ECO:0007669"/>
    <property type="project" value="TreeGrafter"/>
</dbReference>
<evidence type="ECO:0000313" key="3">
    <source>
        <dbReference type="EMBL" id="JAU01054.1"/>
    </source>
</evidence>
<sequence length="524" mass="59734">PDVVVLTETWLSEDIYDSEFVPNNYQVFRKDRDRRGGGVAILYKASLQIIRLPDVTEVEGIFCKVYADNIKYLLGAIYRPPNSPVTVLHHLKEYIQCHVKPEDRIIMTGDFNFPNIDWCTFSSQSCNFMENEMLDLVLNFDLLQVVNEPTRIQHGSMSILDLFFISGNIKGNISCDVATGISDHKAVLLSLNDVSLKHEDALHSFPNFSRADNESIIDILDLRYDDLQTNPCSINDLWLIFKNMVHECIRRFVPKISKQSCSRNPWISRETLHLQRRLKRLKKRAKSATPSITRVIEEVSQQLKDQTLLDKERYFGVQLPSFIKKSEKFWRTITPSSRSVDMFVIDGKCIRDDYAACVAFNNHFKTVFTADNGHLPSFSLSLLPIPDVTIYAEELASSFCEECALSRDKILALRDIFLLTFRCICVVVVNVFTIVCRRIAIFVFKGSNAVRSSLICAASFHAVMEFFVCVRSTSSYKIRFAFARRCVVNVYKVNTGVTVELVVCGHLCCCASLLKVFSSTTFTS</sequence>
<dbReference type="PANTHER" id="PTHR33395:SF22">
    <property type="entry name" value="REVERSE TRANSCRIPTASE DOMAIN-CONTAINING PROTEIN"/>
    <property type="match status" value="1"/>
</dbReference>
<feature type="domain" description="Endonuclease/exonuclease/phosphatase" evidence="2">
    <location>
        <begin position="76"/>
        <end position="187"/>
    </location>
</feature>
<dbReference type="InterPro" id="IPR036691">
    <property type="entry name" value="Endo/exonu/phosph_ase_sf"/>
</dbReference>
<proteinExistence type="evidence at transcript level"/>
<evidence type="ECO:0000259" key="2">
    <source>
        <dbReference type="Pfam" id="PF14529"/>
    </source>
</evidence>
<keyword evidence="1" id="KW-0812">Transmembrane</keyword>
<dbReference type="InterPro" id="IPR005135">
    <property type="entry name" value="Endo/exonuclease/phosphatase"/>
</dbReference>
<keyword evidence="1" id="KW-1133">Transmembrane helix</keyword>
<dbReference type="GO" id="GO:0007508">
    <property type="term" value="P:larval heart development"/>
    <property type="evidence" value="ECO:0007669"/>
    <property type="project" value="TreeGrafter"/>
</dbReference>
<name>A0A1E1XPA1_AMBSC</name>
<accession>A0A1E1XPA1</accession>
<dbReference type="PANTHER" id="PTHR33395">
    <property type="entry name" value="TRANSCRIPTASE, PUTATIVE-RELATED-RELATED"/>
    <property type="match status" value="1"/>
</dbReference>
<dbReference type="Gene3D" id="3.60.10.10">
    <property type="entry name" value="Endonuclease/exonuclease/phosphatase"/>
    <property type="match status" value="1"/>
</dbReference>
<dbReference type="GO" id="GO:0061343">
    <property type="term" value="P:cell adhesion involved in heart morphogenesis"/>
    <property type="evidence" value="ECO:0007669"/>
    <property type="project" value="TreeGrafter"/>
</dbReference>
<dbReference type="EMBL" id="GFAA01002381">
    <property type="protein sequence ID" value="JAU01054.1"/>
    <property type="molecule type" value="mRNA"/>
</dbReference>
<feature type="transmembrane region" description="Helical" evidence="1">
    <location>
        <begin position="416"/>
        <end position="444"/>
    </location>
</feature>
<keyword evidence="1" id="KW-0472">Membrane</keyword>
<dbReference type="AlphaFoldDB" id="A0A1E1XPA1"/>
<dbReference type="SUPFAM" id="SSF56219">
    <property type="entry name" value="DNase I-like"/>
    <property type="match status" value="1"/>
</dbReference>
<evidence type="ECO:0000256" key="1">
    <source>
        <dbReference type="SAM" id="Phobius"/>
    </source>
</evidence>
<reference evidence="3" key="2">
    <citation type="journal article" date="2017" name="Front. Cell. Infect. Microbiol.">
        <title>Analysis of the Salivary Gland Transcriptome of Unfed and Partially Fed Amblyomma sculptum Ticks and Descriptive Proteome of the Saliva.</title>
        <authorList>
            <person name="Esteves E."/>
            <person name="Maruyama S.R."/>
            <person name="Kawahara R."/>
            <person name="Fujita A."/>
            <person name="Martins L.A."/>
            <person name="Righi A.A."/>
            <person name="Costa F.B."/>
            <person name="Palmisano G."/>
            <person name="Labruna M.B."/>
            <person name="Sa-Nunes A."/>
            <person name="Ribeiro J.M.C."/>
            <person name="Fogaca A.C."/>
        </authorList>
    </citation>
    <scope>NUCLEOTIDE SEQUENCE</scope>
</reference>
<organism evidence="3">
    <name type="scientific">Amblyomma sculptum</name>
    <name type="common">Tick</name>
    <dbReference type="NCBI Taxonomy" id="1581419"/>
    <lineage>
        <taxon>Eukaryota</taxon>
        <taxon>Metazoa</taxon>
        <taxon>Ecdysozoa</taxon>
        <taxon>Arthropoda</taxon>
        <taxon>Chelicerata</taxon>
        <taxon>Arachnida</taxon>
        <taxon>Acari</taxon>
        <taxon>Parasitiformes</taxon>
        <taxon>Ixodida</taxon>
        <taxon>Ixodoidea</taxon>
        <taxon>Ixodidae</taxon>
        <taxon>Amblyomminae</taxon>
        <taxon>Amblyomma</taxon>
    </lineage>
</organism>
<dbReference type="GO" id="GO:0003824">
    <property type="term" value="F:catalytic activity"/>
    <property type="evidence" value="ECO:0007669"/>
    <property type="project" value="InterPro"/>
</dbReference>
<reference evidence="3" key="1">
    <citation type="submission" date="2016-09" db="EMBL/GenBank/DDBJ databases">
        <authorList>
            <person name="Capua I."/>
            <person name="De Benedictis P."/>
            <person name="Joannis T."/>
            <person name="Lombin L.H."/>
            <person name="Cattoli G."/>
        </authorList>
    </citation>
    <scope>NUCLEOTIDE SEQUENCE</scope>
</reference>
<feature type="non-terminal residue" evidence="3">
    <location>
        <position position="1"/>
    </location>
</feature>
<dbReference type="Pfam" id="PF14529">
    <property type="entry name" value="Exo_endo_phos_2"/>
    <property type="match status" value="1"/>
</dbReference>